<feature type="signal peptide" evidence="3">
    <location>
        <begin position="1"/>
        <end position="20"/>
    </location>
</feature>
<evidence type="ECO:0000256" key="1">
    <source>
        <dbReference type="SAM" id="MobiDB-lite"/>
    </source>
</evidence>
<keyword evidence="2" id="KW-0812">Transmembrane</keyword>
<protein>
    <submittedName>
        <fullName evidence="4">Uncharacterized protein</fullName>
    </submittedName>
</protein>
<dbReference type="Proteomes" id="UP001347796">
    <property type="component" value="Unassembled WGS sequence"/>
</dbReference>
<evidence type="ECO:0000313" key="4">
    <source>
        <dbReference type="EMBL" id="KAK6177096.1"/>
    </source>
</evidence>
<accession>A0AAN8JJQ3</accession>
<sequence>MYLFMLFINCFSSLILEIRSASILGENGQQFGVLSSWHVLVLCIVSSVVVICLAVFVILNCGDCYNSEVGSMNHPASGGSTGTQTANVKWGGSDGYVPQSYGEVVNRSNSNANLPYSAAFSSSPNRNESASFQGFSTEPSAPMVPGGGNRHYNPLLDSQEPPPPYSEFNAR</sequence>
<feature type="compositionally biased region" description="Polar residues" evidence="1">
    <location>
        <begin position="121"/>
        <end position="139"/>
    </location>
</feature>
<evidence type="ECO:0000256" key="2">
    <source>
        <dbReference type="SAM" id="Phobius"/>
    </source>
</evidence>
<feature type="transmembrane region" description="Helical" evidence="2">
    <location>
        <begin position="37"/>
        <end position="59"/>
    </location>
</feature>
<feature type="chain" id="PRO_5042971761" evidence="3">
    <location>
        <begin position="21"/>
        <end position="171"/>
    </location>
</feature>
<keyword evidence="3" id="KW-0732">Signal</keyword>
<keyword evidence="2" id="KW-1133">Transmembrane helix</keyword>
<feature type="region of interest" description="Disordered" evidence="1">
    <location>
        <begin position="121"/>
        <end position="171"/>
    </location>
</feature>
<evidence type="ECO:0000313" key="5">
    <source>
        <dbReference type="Proteomes" id="UP001347796"/>
    </source>
</evidence>
<gene>
    <name evidence="4" type="ORF">SNE40_015270</name>
</gene>
<evidence type="ECO:0000256" key="3">
    <source>
        <dbReference type="SAM" id="SignalP"/>
    </source>
</evidence>
<comment type="caution">
    <text evidence="4">The sequence shown here is derived from an EMBL/GenBank/DDBJ whole genome shotgun (WGS) entry which is preliminary data.</text>
</comment>
<keyword evidence="2" id="KW-0472">Membrane</keyword>
<organism evidence="4 5">
    <name type="scientific">Patella caerulea</name>
    <name type="common">Rayed Mediterranean limpet</name>
    <dbReference type="NCBI Taxonomy" id="87958"/>
    <lineage>
        <taxon>Eukaryota</taxon>
        <taxon>Metazoa</taxon>
        <taxon>Spiralia</taxon>
        <taxon>Lophotrochozoa</taxon>
        <taxon>Mollusca</taxon>
        <taxon>Gastropoda</taxon>
        <taxon>Patellogastropoda</taxon>
        <taxon>Patelloidea</taxon>
        <taxon>Patellidae</taxon>
        <taxon>Patella</taxon>
    </lineage>
</organism>
<proteinExistence type="predicted"/>
<name>A0AAN8JJQ3_PATCE</name>
<keyword evidence="5" id="KW-1185">Reference proteome</keyword>
<dbReference type="EMBL" id="JAZGQO010000010">
    <property type="protein sequence ID" value="KAK6177096.1"/>
    <property type="molecule type" value="Genomic_DNA"/>
</dbReference>
<dbReference type="AlphaFoldDB" id="A0AAN8JJQ3"/>
<reference evidence="4 5" key="1">
    <citation type="submission" date="2024-01" db="EMBL/GenBank/DDBJ databases">
        <title>The genome of the rayed Mediterranean limpet Patella caerulea (Linnaeus, 1758).</title>
        <authorList>
            <person name="Anh-Thu Weber A."/>
            <person name="Halstead-Nussloch G."/>
        </authorList>
    </citation>
    <scope>NUCLEOTIDE SEQUENCE [LARGE SCALE GENOMIC DNA]</scope>
    <source>
        <strain evidence="4">AATW-2023a</strain>
        <tissue evidence="4">Whole specimen</tissue>
    </source>
</reference>